<dbReference type="Proteomes" id="UP001268256">
    <property type="component" value="Unassembled WGS sequence"/>
</dbReference>
<dbReference type="PANTHER" id="PTHR33495">
    <property type="entry name" value="ANTI-SIGMA FACTOR ANTAGONIST TM_1081-RELATED-RELATED"/>
    <property type="match status" value="1"/>
</dbReference>
<evidence type="ECO:0000256" key="1">
    <source>
        <dbReference type="ARBA" id="ARBA00009013"/>
    </source>
</evidence>
<comment type="similarity">
    <text evidence="1 2">Belongs to the anti-sigma-factor antagonist family.</text>
</comment>
<dbReference type="InterPro" id="IPR003658">
    <property type="entry name" value="Anti-sigma_ant"/>
</dbReference>
<evidence type="ECO:0000313" key="4">
    <source>
        <dbReference type="EMBL" id="MDS3860212.1"/>
    </source>
</evidence>
<reference evidence="5" key="1">
    <citation type="submission" date="2023-07" db="EMBL/GenBank/DDBJ databases">
        <authorList>
            <person name="Luz R."/>
            <person name="Cordeiro R."/>
            <person name="Fonseca A."/>
            <person name="Goncalves V."/>
        </authorList>
    </citation>
    <scope>NUCLEOTIDE SEQUENCE [LARGE SCALE GENOMIC DNA]</scope>
    <source>
        <strain evidence="5">BACA0444</strain>
    </source>
</reference>
<comment type="caution">
    <text evidence="4">The sequence shown here is derived from an EMBL/GenBank/DDBJ whole genome shotgun (WGS) entry which is preliminary data.</text>
</comment>
<keyword evidence="5" id="KW-1185">Reference proteome</keyword>
<dbReference type="RefSeq" id="WP_322877495.1">
    <property type="nucleotide sequence ID" value="NZ_JAVMIP010000003.1"/>
</dbReference>
<evidence type="ECO:0000256" key="2">
    <source>
        <dbReference type="RuleBase" id="RU003749"/>
    </source>
</evidence>
<dbReference type="EMBL" id="JAVMIP010000003">
    <property type="protein sequence ID" value="MDS3860212.1"/>
    <property type="molecule type" value="Genomic_DNA"/>
</dbReference>
<dbReference type="InterPro" id="IPR036513">
    <property type="entry name" value="STAS_dom_sf"/>
</dbReference>
<dbReference type="PANTHER" id="PTHR33495:SF2">
    <property type="entry name" value="ANTI-SIGMA FACTOR ANTAGONIST TM_1081-RELATED"/>
    <property type="match status" value="1"/>
</dbReference>
<dbReference type="SUPFAM" id="SSF52091">
    <property type="entry name" value="SpoIIaa-like"/>
    <property type="match status" value="1"/>
</dbReference>
<dbReference type="NCBIfam" id="TIGR00377">
    <property type="entry name" value="ant_ant_sig"/>
    <property type="match status" value="1"/>
</dbReference>
<name>A0AAE4FRI7_9CYAN</name>
<dbReference type="AlphaFoldDB" id="A0AAE4FRI7"/>
<proteinExistence type="inferred from homology"/>
<dbReference type="Pfam" id="PF01740">
    <property type="entry name" value="STAS"/>
    <property type="match status" value="1"/>
</dbReference>
<dbReference type="InterPro" id="IPR002645">
    <property type="entry name" value="STAS_dom"/>
</dbReference>
<organism evidence="4 5">
    <name type="scientific">Pseudocalidococcus azoricus BACA0444</name>
    <dbReference type="NCBI Taxonomy" id="2918990"/>
    <lineage>
        <taxon>Bacteria</taxon>
        <taxon>Bacillati</taxon>
        <taxon>Cyanobacteriota</taxon>
        <taxon>Cyanophyceae</taxon>
        <taxon>Acaryochloridales</taxon>
        <taxon>Thermosynechococcaceae</taxon>
        <taxon>Pseudocalidococcus</taxon>
        <taxon>Pseudocalidococcus azoricus</taxon>
    </lineage>
</organism>
<gene>
    <name evidence="4" type="ORF">RIF25_05275</name>
</gene>
<dbReference type="GO" id="GO:0043856">
    <property type="term" value="F:anti-sigma factor antagonist activity"/>
    <property type="evidence" value="ECO:0007669"/>
    <property type="project" value="InterPro"/>
</dbReference>
<dbReference type="CDD" id="cd07043">
    <property type="entry name" value="STAS_anti-anti-sigma_factors"/>
    <property type="match status" value="1"/>
</dbReference>
<evidence type="ECO:0000259" key="3">
    <source>
        <dbReference type="PROSITE" id="PS50801"/>
    </source>
</evidence>
<dbReference type="PROSITE" id="PS50801">
    <property type="entry name" value="STAS"/>
    <property type="match status" value="1"/>
</dbReference>
<feature type="domain" description="STAS" evidence="3">
    <location>
        <begin position="1"/>
        <end position="108"/>
    </location>
</feature>
<evidence type="ECO:0000313" key="5">
    <source>
        <dbReference type="Proteomes" id="UP001268256"/>
    </source>
</evidence>
<accession>A0AAE4FRI7</accession>
<protein>
    <recommendedName>
        <fullName evidence="2">Anti-sigma factor antagonist</fullName>
    </recommendedName>
</protein>
<sequence length="108" mass="11835">MSTPIKIIQPTGVFGGPQATAFRQEIVDLVQAGVTVVLIDCQEITFMDSSGLGALVVALKNLRTTNGQLFLCGVTEQVKMLFELTSMDKVFRILKDQAEFETTIRPTL</sequence>
<dbReference type="Gene3D" id="3.30.750.24">
    <property type="entry name" value="STAS domain"/>
    <property type="match status" value="1"/>
</dbReference>